<dbReference type="GO" id="GO:0009055">
    <property type="term" value="F:electron transfer activity"/>
    <property type="evidence" value="ECO:0007669"/>
    <property type="project" value="InterPro"/>
</dbReference>
<accession>A0A8J6M5E6</accession>
<dbReference type="AlphaFoldDB" id="A0A8J6M5E6"/>
<dbReference type="GO" id="GO:0016651">
    <property type="term" value="F:oxidoreductase activity, acting on NAD(P)H"/>
    <property type="evidence" value="ECO:0007669"/>
    <property type="project" value="UniProtKB-ARBA"/>
</dbReference>
<dbReference type="Pfam" id="PF12641">
    <property type="entry name" value="Flavodoxin_3"/>
    <property type="match status" value="1"/>
</dbReference>
<dbReference type="Proteomes" id="UP000602260">
    <property type="component" value="Unassembled WGS sequence"/>
</dbReference>
<keyword evidence="3" id="KW-1185">Reference proteome</keyword>
<evidence type="ECO:0000259" key="1">
    <source>
        <dbReference type="Pfam" id="PF12641"/>
    </source>
</evidence>
<dbReference type="EMBL" id="JACOPN010000008">
    <property type="protein sequence ID" value="MBC5718007.1"/>
    <property type="molecule type" value="Genomic_DNA"/>
</dbReference>
<dbReference type="SUPFAM" id="SSF52218">
    <property type="entry name" value="Flavoproteins"/>
    <property type="match status" value="1"/>
</dbReference>
<dbReference type="InterPro" id="IPR001226">
    <property type="entry name" value="Flavodoxin_CS"/>
</dbReference>
<evidence type="ECO:0000313" key="3">
    <source>
        <dbReference type="Proteomes" id="UP000602260"/>
    </source>
</evidence>
<reference evidence="2" key="1">
    <citation type="submission" date="2020-08" db="EMBL/GenBank/DDBJ databases">
        <title>Genome public.</title>
        <authorList>
            <person name="Liu C."/>
            <person name="Sun Q."/>
        </authorList>
    </citation>
    <scope>NUCLEOTIDE SEQUENCE</scope>
    <source>
        <strain evidence="2">BX5</strain>
    </source>
</reference>
<sequence length="167" mass="18651">MDKGRYSIIFSSLTGNTKKLADTIRAVLPSEDCDYFGAPETAELHSEMLYVGFWTDKGNADSAVLQLLSKLRGKKIFLFGTAGFGGSAAYFQKILDHIKQSVDPSNTVVGEYMCQGKMPQSVRDRYMKMKAQPEHPANIDALIDNFDRALSHPDEDDLERLRKIILG</sequence>
<dbReference type="NCBIfam" id="NF045594">
    <property type="entry name" value="flavodox_BilS"/>
    <property type="match status" value="1"/>
</dbReference>
<proteinExistence type="predicted"/>
<dbReference type="Gene3D" id="3.40.50.360">
    <property type="match status" value="1"/>
</dbReference>
<dbReference type="PROSITE" id="PS00201">
    <property type="entry name" value="FLAVODOXIN"/>
    <property type="match status" value="1"/>
</dbReference>
<evidence type="ECO:0000313" key="2">
    <source>
        <dbReference type="EMBL" id="MBC5718007.1"/>
    </source>
</evidence>
<comment type="caution">
    <text evidence="2">The sequence shown here is derived from an EMBL/GenBank/DDBJ whole genome shotgun (WGS) entry which is preliminary data.</text>
</comment>
<dbReference type="InterPro" id="IPR029039">
    <property type="entry name" value="Flavoprotein-like_sf"/>
</dbReference>
<protein>
    <submittedName>
        <fullName evidence="2">Flavodoxin family protein</fullName>
    </submittedName>
</protein>
<dbReference type="RefSeq" id="WP_186879128.1">
    <property type="nucleotide sequence ID" value="NZ_JACOPN010000008.1"/>
</dbReference>
<dbReference type="InterPro" id="IPR054633">
    <property type="entry name" value="BilS"/>
</dbReference>
<organism evidence="2 3">
    <name type="scientific">Flintibacter faecis</name>
    <dbReference type="NCBI Taxonomy" id="2763047"/>
    <lineage>
        <taxon>Bacteria</taxon>
        <taxon>Bacillati</taxon>
        <taxon>Bacillota</taxon>
        <taxon>Clostridia</taxon>
        <taxon>Eubacteriales</taxon>
        <taxon>Flintibacter</taxon>
    </lineage>
</organism>
<dbReference type="InterPro" id="IPR008254">
    <property type="entry name" value="Flavodoxin/NO_synth"/>
</dbReference>
<feature type="domain" description="Flavodoxin-like" evidence="1">
    <location>
        <begin position="8"/>
        <end position="165"/>
    </location>
</feature>
<gene>
    <name evidence="2" type="ORF">H8S55_11890</name>
</gene>
<name>A0A8J6M5E6_9FIRM</name>
<dbReference type="GO" id="GO:0010181">
    <property type="term" value="F:FMN binding"/>
    <property type="evidence" value="ECO:0007669"/>
    <property type="project" value="InterPro"/>
</dbReference>